<evidence type="ECO:0000256" key="2">
    <source>
        <dbReference type="ARBA" id="ARBA00008133"/>
    </source>
</evidence>
<comment type="similarity">
    <text evidence="2 9">Belongs to the uroporphyrinogen-III synthase family.</text>
</comment>
<keyword evidence="4 9" id="KW-0456">Lyase</keyword>
<organism evidence="11 12">
    <name type="scientific">Acinetobacter pollinis</name>
    <dbReference type="NCBI Taxonomy" id="2605270"/>
    <lineage>
        <taxon>Bacteria</taxon>
        <taxon>Pseudomonadati</taxon>
        <taxon>Pseudomonadota</taxon>
        <taxon>Gammaproteobacteria</taxon>
        <taxon>Moraxellales</taxon>
        <taxon>Moraxellaceae</taxon>
        <taxon>Acinetobacter</taxon>
    </lineage>
</organism>
<accession>A0ABU6DSD2</accession>
<evidence type="ECO:0000256" key="6">
    <source>
        <dbReference type="ARBA" id="ARBA00037589"/>
    </source>
</evidence>
<keyword evidence="12" id="KW-1185">Reference proteome</keyword>
<evidence type="ECO:0000313" key="12">
    <source>
        <dbReference type="Proteomes" id="UP001339883"/>
    </source>
</evidence>
<gene>
    <name evidence="11" type="ORF">I2F25_06770</name>
</gene>
<dbReference type="CDD" id="cd06578">
    <property type="entry name" value="HemD"/>
    <property type="match status" value="1"/>
</dbReference>
<dbReference type="InterPro" id="IPR003754">
    <property type="entry name" value="4pyrrol_synth_uPrphyn_synth"/>
</dbReference>
<sequence length="256" mass="29186">MLFINTRPVERAEPLTKDIKHFGIEVLELPLLALKPIDLSLVLSEQFEIMSTQAQVVVVVSPTAANIGLKYLEQLGYEFDDLNKLHWIAVGEKTAEVFHQIGLQVHVPDVETSEGMLALPILKELEINCIAFWRGEGGRQFMMDHLAQKNIHILNMILYERGLPQSTVTSSQHVAEILKQYHEKIYVCISSEASWHYWLNLFSKDINILYKCHYLVLGARVYTIVAKSIALPNISLISSLKADELGRLMMYPQQEK</sequence>
<evidence type="ECO:0000256" key="1">
    <source>
        <dbReference type="ARBA" id="ARBA00004772"/>
    </source>
</evidence>
<reference evidence="11 12" key="1">
    <citation type="submission" date="2019-08" db="EMBL/GenBank/DDBJ databases">
        <title>Five species of Acinetobacter isolated from floral nectar and animal pollinators.</title>
        <authorList>
            <person name="Hendry T.A."/>
        </authorList>
    </citation>
    <scope>NUCLEOTIDE SEQUENCE [LARGE SCALE GENOMIC DNA]</scope>
    <source>
        <strain evidence="11 12">MD18.27</strain>
    </source>
</reference>
<dbReference type="PANTHER" id="PTHR38042">
    <property type="entry name" value="UROPORPHYRINOGEN-III SYNTHASE, CHLOROPLASTIC"/>
    <property type="match status" value="1"/>
</dbReference>
<comment type="catalytic activity">
    <reaction evidence="8 9">
        <text>hydroxymethylbilane = uroporphyrinogen III + H2O</text>
        <dbReference type="Rhea" id="RHEA:18965"/>
        <dbReference type="ChEBI" id="CHEBI:15377"/>
        <dbReference type="ChEBI" id="CHEBI:57308"/>
        <dbReference type="ChEBI" id="CHEBI:57845"/>
        <dbReference type="EC" id="4.2.1.75"/>
    </reaction>
</comment>
<evidence type="ECO:0000256" key="4">
    <source>
        <dbReference type="ARBA" id="ARBA00023239"/>
    </source>
</evidence>
<evidence type="ECO:0000256" key="5">
    <source>
        <dbReference type="ARBA" id="ARBA00023244"/>
    </source>
</evidence>
<proteinExistence type="inferred from homology"/>
<evidence type="ECO:0000259" key="10">
    <source>
        <dbReference type="Pfam" id="PF02602"/>
    </source>
</evidence>
<evidence type="ECO:0000256" key="9">
    <source>
        <dbReference type="RuleBase" id="RU366031"/>
    </source>
</evidence>
<dbReference type="InterPro" id="IPR039793">
    <property type="entry name" value="UROS/Hem4"/>
</dbReference>
<name>A0ABU6DSD2_9GAMM</name>
<evidence type="ECO:0000256" key="3">
    <source>
        <dbReference type="ARBA" id="ARBA00013109"/>
    </source>
</evidence>
<evidence type="ECO:0000256" key="7">
    <source>
        <dbReference type="ARBA" id="ARBA00040167"/>
    </source>
</evidence>
<feature type="domain" description="Tetrapyrrole biosynthesis uroporphyrinogen III synthase" evidence="10">
    <location>
        <begin position="15"/>
        <end position="221"/>
    </location>
</feature>
<evidence type="ECO:0000256" key="8">
    <source>
        <dbReference type="ARBA" id="ARBA00048617"/>
    </source>
</evidence>
<keyword evidence="5 9" id="KW-0627">Porphyrin biosynthesis</keyword>
<protein>
    <recommendedName>
        <fullName evidence="7 9">Uroporphyrinogen-III synthase</fullName>
        <ecNumber evidence="3 9">4.2.1.75</ecNumber>
    </recommendedName>
</protein>
<comment type="function">
    <text evidence="6 9">Catalyzes cyclization of the linear tetrapyrrole, hydroxymethylbilane, to the macrocyclic uroporphyrinogen III.</text>
</comment>
<dbReference type="Pfam" id="PF02602">
    <property type="entry name" value="HEM4"/>
    <property type="match status" value="1"/>
</dbReference>
<dbReference type="Gene3D" id="3.40.50.10090">
    <property type="match status" value="2"/>
</dbReference>
<comment type="pathway">
    <text evidence="1 9">Porphyrin-containing compound metabolism; protoporphyrin-IX biosynthesis; coproporphyrinogen-III from 5-aminolevulinate: step 3/4.</text>
</comment>
<dbReference type="PANTHER" id="PTHR38042:SF1">
    <property type="entry name" value="UROPORPHYRINOGEN-III SYNTHASE, CHLOROPLASTIC"/>
    <property type="match status" value="1"/>
</dbReference>
<dbReference type="EC" id="4.2.1.75" evidence="3 9"/>
<comment type="caution">
    <text evidence="11">The sequence shown here is derived from an EMBL/GenBank/DDBJ whole genome shotgun (WGS) entry which is preliminary data.</text>
</comment>
<evidence type="ECO:0000313" key="11">
    <source>
        <dbReference type="EMBL" id="MEB5476745.1"/>
    </source>
</evidence>
<dbReference type="Proteomes" id="UP001339883">
    <property type="component" value="Unassembled WGS sequence"/>
</dbReference>
<dbReference type="InterPro" id="IPR036108">
    <property type="entry name" value="4pyrrol_syn_uPrphyn_synt_sf"/>
</dbReference>
<dbReference type="RefSeq" id="WP_325775208.1">
    <property type="nucleotide sequence ID" value="NZ_VTDN01000004.1"/>
</dbReference>
<dbReference type="EMBL" id="VTDN01000004">
    <property type="protein sequence ID" value="MEB5476745.1"/>
    <property type="molecule type" value="Genomic_DNA"/>
</dbReference>
<dbReference type="SUPFAM" id="SSF69618">
    <property type="entry name" value="HemD-like"/>
    <property type="match status" value="1"/>
</dbReference>